<dbReference type="AlphaFoldDB" id="A0A1G6WTL3"/>
<sequence length="107" mass="11377">MSGSTVGESSSPVEWSTVSVLRLSEERAAAGYLAARKALVAAGTRVVSLGRLVAEHPGRADYREAWFAARAAQTAALDRVEIAYGRWQRAQLRTDAAWTATSGRAAA</sequence>
<evidence type="ECO:0000313" key="2">
    <source>
        <dbReference type="Proteomes" id="UP000199501"/>
    </source>
</evidence>
<accession>A0A1G6WTL3</accession>
<dbReference type="EMBL" id="FMZZ01000015">
    <property type="protein sequence ID" value="SDD68537.1"/>
    <property type="molecule type" value="Genomic_DNA"/>
</dbReference>
<protein>
    <submittedName>
        <fullName evidence="1">Uncharacterized protein</fullName>
    </submittedName>
</protein>
<dbReference type="Proteomes" id="UP000199501">
    <property type="component" value="Unassembled WGS sequence"/>
</dbReference>
<name>A0A1G6WTL3_9PSEU</name>
<reference evidence="2" key="1">
    <citation type="submission" date="2016-10" db="EMBL/GenBank/DDBJ databases">
        <authorList>
            <person name="Varghese N."/>
            <person name="Submissions S."/>
        </authorList>
    </citation>
    <scope>NUCLEOTIDE SEQUENCE [LARGE SCALE GENOMIC DNA]</scope>
    <source>
        <strain evidence="2">IBRC-M 10403</strain>
    </source>
</reference>
<proteinExistence type="predicted"/>
<organism evidence="1 2">
    <name type="scientific">Actinokineospora iranica</name>
    <dbReference type="NCBI Taxonomy" id="1271860"/>
    <lineage>
        <taxon>Bacteria</taxon>
        <taxon>Bacillati</taxon>
        <taxon>Actinomycetota</taxon>
        <taxon>Actinomycetes</taxon>
        <taxon>Pseudonocardiales</taxon>
        <taxon>Pseudonocardiaceae</taxon>
        <taxon>Actinokineospora</taxon>
    </lineage>
</organism>
<keyword evidence="2" id="KW-1185">Reference proteome</keyword>
<evidence type="ECO:0000313" key="1">
    <source>
        <dbReference type="EMBL" id="SDD68537.1"/>
    </source>
</evidence>
<gene>
    <name evidence="1" type="ORF">SAMN05216174_115141</name>
</gene>
<dbReference type="STRING" id="1271860.SAMN05216174_115141"/>